<sequence length="49" mass="5670">MNIILITRLYAITIWLTGVMHTLWLNRVKSSLNVKYHPILKVSFTAGNQ</sequence>
<organism evidence="2">
    <name type="scientific">uncultured marine virus</name>
    <dbReference type="NCBI Taxonomy" id="186617"/>
    <lineage>
        <taxon>Viruses</taxon>
        <taxon>environmental samples</taxon>
    </lineage>
</organism>
<dbReference type="EMBL" id="KR029578">
    <property type="protein sequence ID" value="AKH46046.1"/>
    <property type="molecule type" value="Genomic_DNA"/>
</dbReference>
<keyword evidence="1" id="KW-1133">Transmembrane helix</keyword>
<protein>
    <submittedName>
        <fullName evidence="2">Uncharacterized protein</fullName>
    </submittedName>
</protein>
<evidence type="ECO:0000313" key="2">
    <source>
        <dbReference type="EMBL" id="AKH46046.1"/>
    </source>
</evidence>
<feature type="transmembrane region" description="Helical" evidence="1">
    <location>
        <begin position="6"/>
        <end position="25"/>
    </location>
</feature>
<reference evidence="2" key="2">
    <citation type="submission" date="2015-03" db="EMBL/GenBank/DDBJ databases">
        <authorList>
            <person name="Chow C.-E.T."/>
            <person name="Winget D.M."/>
            <person name="White R.A.III."/>
            <person name="Hallam S.J."/>
            <person name="Suttle C.A."/>
        </authorList>
    </citation>
    <scope>NUCLEOTIDE SEQUENCE</scope>
    <source>
        <strain evidence="2">Anoxic3_3</strain>
    </source>
</reference>
<reference evidence="2" key="1">
    <citation type="journal article" date="2015" name="Front. Microbiol.">
        <title>Combining genomic sequencing methods to explore viral diversity and reveal potential virus-host interactions.</title>
        <authorList>
            <person name="Chow C.E."/>
            <person name="Winget D.M."/>
            <person name="White R.A.III."/>
            <person name="Hallam S.J."/>
            <person name="Suttle C.A."/>
        </authorList>
    </citation>
    <scope>NUCLEOTIDE SEQUENCE</scope>
    <source>
        <strain evidence="2">Anoxic3_3</strain>
    </source>
</reference>
<evidence type="ECO:0000256" key="1">
    <source>
        <dbReference type="SAM" id="Phobius"/>
    </source>
</evidence>
<name>A0A0F7L4Y2_9VIRU</name>
<accession>A0A0F7L4Y2</accession>
<keyword evidence="1" id="KW-0472">Membrane</keyword>
<keyword evidence="1" id="KW-0812">Transmembrane</keyword>
<proteinExistence type="predicted"/>